<dbReference type="EMBL" id="JBHUHR010000015">
    <property type="protein sequence ID" value="MFD2034461.1"/>
    <property type="molecule type" value="Genomic_DNA"/>
</dbReference>
<evidence type="ECO:0000313" key="8">
    <source>
        <dbReference type="Proteomes" id="UP001597361"/>
    </source>
</evidence>
<keyword evidence="4 6" id="KW-1133">Transmembrane helix</keyword>
<feature type="transmembrane region" description="Helical" evidence="6">
    <location>
        <begin position="78"/>
        <end position="96"/>
    </location>
</feature>
<name>A0ABW4VK53_9BACT</name>
<dbReference type="PANTHER" id="PTHR10057:SF0">
    <property type="entry name" value="TRANSLOCATOR PROTEIN"/>
    <property type="match status" value="1"/>
</dbReference>
<accession>A0ABW4VK53</accession>
<dbReference type="CDD" id="cd15904">
    <property type="entry name" value="TSPO_MBR"/>
    <property type="match status" value="1"/>
</dbReference>
<evidence type="ECO:0000256" key="1">
    <source>
        <dbReference type="ARBA" id="ARBA00004141"/>
    </source>
</evidence>
<feature type="transmembrane region" description="Helical" evidence="6">
    <location>
        <begin position="102"/>
        <end position="122"/>
    </location>
</feature>
<keyword evidence="3 6" id="KW-0812">Transmembrane</keyword>
<evidence type="ECO:0000313" key="7">
    <source>
        <dbReference type="EMBL" id="MFD2034461.1"/>
    </source>
</evidence>
<dbReference type="Pfam" id="PF03073">
    <property type="entry name" value="TspO_MBR"/>
    <property type="match status" value="1"/>
</dbReference>
<dbReference type="InterPro" id="IPR004307">
    <property type="entry name" value="TspO_MBR"/>
</dbReference>
<dbReference type="InterPro" id="IPR038330">
    <property type="entry name" value="TspO/MBR-related_sf"/>
</dbReference>
<organism evidence="7 8">
    <name type="scientific">Belliella marina</name>
    <dbReference type="NCBI Taxonomy" id="1644146"/>
    <lineage>
        <taxon>Bacteria</taxon>
        <taxon>Pseudomonadati</taxon>
        <taxon>Bacteroidota</taxon>
        <taxon>Cytophagia</taxon>
        <taxon>Cytophagales</taxon>
        <taxon>Cyclobacteriaceae</taxon>
        <taxon>Belliella</taxon>
    </lineage>
</organism>
<keyword evidence="8" id="KW-1185">Reference proteome</keyword>
<protein>
    <submittedName>
        <fullName evidence="7">TspO/MBR family protein</fullName>
    </submittedName>
</protein>
<evidence type="ECO:0000256" key="3">
    <source>
        <dbReference type="ARBA" id="ARBA00022692"/>
    </source>
</evidence>
<comment type="caution">
    <text evidence="7">The sequence shown here is derived from an EMBL/GenBank/DDBJ whole genome shotgun (WGS) entry which is preliminary data.</text>
</comment>
<feature type="transmembrane region" description="Helical" evidence="6">
    <location>
        <begin position="45"/>
        <end position="66"/>
    </location>
</feature>
<dbReference type="Proteomes" id="UP001597361">
    <property type="component" value="Unassembled WGS sequence"/>
</dbReference>
<proteinExistence type="inferred from homology"/>
<evidence type="ECO:0000256" key="2">
    <source>
        <dbReference type="ARBA" id="ARBA00007524"/>
    </source>
</evidence>
<gene>
    <name evidence="7" type="ORF">ACFSKL_06645</name>
</gene>
<keyword evidence="5 6" id="KW-0472">Membrane</keyword>
<dbReference type="Gene3D" id="1.20.1260.100">
    <property type="entry name" value="TspO/MBR protein"/>
    <property type="match status" value="1"/>
</dbReference>
<dbReference type="RefSeq" id="WP_376884615.1">
    <property type="nucleotide sequence ID" value="NZ_JBHUHR010000015.1"/>
</dbReference>
<dbReference type="PIRSF" id="PIRSF005859">
    <property type="entry name" value="PBR"/>
    <property type="match status" value="1"/>
</dbReference>
<comment type="similarity">
    <text evidence="2">Belongs to the TspO/BZRP family.</text>
</comment>
<sequence length="154" mass="17370">MKSWPKLLISLLLPQIAGALGAVVTISSVGSWYQTLEKPPFNPPAWVFGPAWTTLYILMGISLYLVWTSEHPFKKRALQLFGLQLFLNAIWSPAFFGLESPSLGLLVIVPLWVAILACIRIFHPINKWASLLMIPYILWVSFATILNASIWYLN</sequence>
<evidence type="ECO:0000256" key="5">
    <source>
        <dbReference type="ARBA" id="ARBA00023136"/>
    </source>
</evidence>
<feature type="transmembrane region" description="Helical" evidence="6">
    <location>
        <begin position="134"/>
        <end position="153"/>
    </location>
</feature>
<reference evidence="8" key="1">
    <citation type="journal article" date="2019" name="Int. J. Syst. Evol. Microbiol.">
        <title>The Global Catalogue of Microorganisms (GCM) 10K type strain sequencing project: providing services to taxonomists for standard genome sequencing and annotation.</title>
        <authorList>
            <consortium name="The Broad Institute Genomics Platform"/>
            <consortium name="The Broad Institute Genome Sequencing Center for Infectious Disease"/>
            <person name="Wu L."/>
            <person name="Ma J."/>
        </authorList>
    </citation>
    <scope>NUCLEOTIDE SEQUENCE [LARGE SCALE GENOMIC DNA]</scope>
    <source>
        <strain evidence="8">CGMCC 1.15180</strain>
    </source>
</reference>
<comment type="subcellular location">
    <subcellularLocation>
        <location evidence="1">Membrane</location>
        <topology evidence="1">Multi-pass membrane protein</topology>
    </subcellularLocation>
</comment>
<evidence type="ECO:0000256" key="4">
    <source>
        <dbReference type="ARBA" id="ARBA00022989"/>
    </source>
</evidence>
<dbReference type="PANTHER" id="PTHR10057">
    <property type="entry name" value="PERIPHERAL-TYPE BENZODIAZEPINE RECEPTOR"/>
    <property type="match status" value="1"/>
</dbReference>
<evidence type="ECO:0000256" key="6">
    <source>
        <dbReference type="SAM" id="Phobius"/>
    </source>
</evidence>